<gene>
    <name evidence="4" type="ORF">SAMN05444142_101496</name>
</gene>
<dbReference type="GO" id="GO:0042834">
    <property type="term" value="F:peptidoglycan binding"/>
    <property type="evidence" value="ECO:0007669"/>
    <property type="project" value="InterPro"/>
</dbReference>
<evidence type="ECO:0000256" key="2">
    <source>
        <dbReference type="SAM" id="SignalP"/>
    </source>
</evidence>
<keyword evidence="5" id="KW-1185">Reference proteome</keyword>
<proteinExistence type="predicted"/>
<feature type="domain" description="SPOR" evidence="3">
    <location>
        <begin position="380"/>
        <end position="458"/>
    </location>
</feature>
<protein>
    <submittedName>
        <fullName evidence="4">Sporulation related domain-containing protein</fullName>
    </submittedName>
</protein>
<feature type="chain" id="PRO_5015064426" evidence="2">
    <location>
        <begin position="24"/>
        <end position="458"/>
    </location>
</feature>
<evidence type="ECO:0000259" key="3">
    <source>
        <dbReference type="PROSITE" id="PS51724"/>
    </source>
</evidence>
<reference evidence="4 5" key="1">
    <citation type="submission" date="2016-11" db="EMBL/GenBank/DDBJ databases">
        <authorList>
            <person name="Varghese N."/>
            <person name="Submissions S."/>
        </authorList>
    </citation>
    <scope>NUCLEOTIDE SEQUENCE [LARGE SCALE GENOMIC DNA]</scope>
    <source>
        <strain evidence="4 5">DSM 29620</strain>
    </source>
</reference>
<dbReference type="Pfam" id="PF05036">
    <property type="entry name" value="SPOR"/>
    <property type="match status" value="1"/>
</dbReference>
<organism evidence="4 5">
    <name type="scientific">Lutimaribacter pacificus</name>
    <dbReference type="NCBI Taxonomy" id="391948"/>
    <lineage>
        <taxon>Bacteria</taxon>
        <taxon>Pseudomonadati</taxon>
        <taxon>Pseudomonadota</taxon>
        <taxon>Alphaproteobacteria</taxon>
        <taxon>Rhodobacterales</taxon>
        <taxon>Roseobacteraceae</taxon>
        <taxon>Lutimaribacter</taxon>
    </lineage>
</organism>
<dbReference type="Proteomes" id="UP000324252">
    <property type="component" value="Unassembled WGS sequence"/>
</dbReference>
<dbReference type="PROSITE" id="PS51724">
    <property type="entry name" value="SPOR"/>
    <property type="match status" value="1"/>
</dbReference>
<dbReference type="SUPFAM" id="SSF110997">
    <property type="entry name" value="Sporulation related repeat"/>
    <property type="match status" value="1"/>
</dbReference>
<feature type="compositionally biased region" description="Pro residues" evidence="1">
    <location>
        <begin position="102"/>
        <end position="128"/>
    </location>
</feature>
<feature type="compositionally biased region" description="Low complexity" evidence="1">
    <location>
        <begin position="83"/>
        <end position="100"/>
    </location>
</feature>
<evidence type="ECO:0000256" key="1">
    <source>
        <dbReference type="SAM" id="MobiDB-lite"/>
    </source>
</evidence>
<dbReference type="Gene3D" id="3.30.70.1070">
    <property type="entry name" value="Sporulation related repeat"/>
    <property type="match status" value="1"/>
</dbReference>
<sequence length="458" mass="48265">MSFARVLSVAVLIGHIGFGVANAQSQMKTEIPAEFPPASFKGSQYVDSRGCVYIRAGIDGNVTWVPRMTRARQHICNARPTFASAPAPQPQQTAAASTATVLPPPADAPKPKPAAAPAPAPKPQPASRPAPRVVTAQPAPAPEPVRVAPPAPQRVTVSSAPRPVSIAPAPAPVRQVAVPARKVGTVRAPVAPSTATGCRWASPQSAQYMRGKGVRCGPQAVSPVSSTRVPAARGAGIRVATGPQAIRIAPGTRVAPLHVARMQQAAHVTGPVPEGYRLVWEDDRLNPHRAHQTLEGKRMMDLRWTRDVPRRLIDMSTGRDVTVFNPDLVYPYTSMEQQQMAPGSPARVSTKGQAVAAQPRMSTRSAPRALRPGGNDKALRVASGHRYVQVGSYPSDTAARADAARLKRAGLTVRMGTLHRGGTTARVLLAGPYGSPQSLGNALHAARRAGFPAAVTRE</sequence>
<evidence type="ECO:0000313" key="5">
    <source>
        <dbReference type="Proteomes" id="UP000324252"/>
    </source>
</evidence>
<evidence type="ECO:0000313" key="4">
    <source>
        <dbReference type="EMBL" id="SHJ51451.1"/>
    </source>
</evidence>
<feature type="region of interest" description="Disordered" evidence="1">
    <location>
        <begin position="81"/>
        <end position="151"/>
    </location>
</feature>
<accession>A0A1H0BWH0</accession>
<dbReference type="RefSeq" id="WP_149786616.1">
    <property type="nucleotide sequence ID" value="NZ_FNIO01000001.1"/>
</dbReference>
<dbReference type="InterPro" id="IPR036680">
    <property type="entry name" value="SPOR-like_sf"/>
</dbReference>
<dbReference type="AlphaFoldDB" id="A0A1H0BWH0"/>
<dbReference type="OrthoDB" id="7843142at2"/>
<name>A0A1H0BWH0_9RHOB</name>
<feature type="compositionally biased region" description="Pro residues" evidence="1">
    <location>
        <begin position="139"/>
        <end position="151"/>
    </location>
</feature>
<dbReference type="EMBL" id="FQZZ01000001">
    <property type="protein sequence ID" value="SHJ51451.1"/>
    <property type="molecule type" value="Genomic_DNA"/>
</dbReference>
<dbReference type="InterPro" id="IPR007730">
    <property type="entry name" value="SPOR-like_dom"/>
</dbReference>
<keyword evidence="2" id="KW-0732">Signal</keyword>
<feature type="signal peptide" evidence="2">
    <location>
        <begin position="1"/>
        <end position="23"/>
    </location>
</feature>